<dbReference type="InterPro" id="IPR013766">
    <property type="entry name" value="Thioredoxin_domain"/>
</dbReference>
<feature type="chain" id="PRO_5008581213" description="Sulfhydryl oxidase" evidence="11">
    <location>
        <begin position="22"/>
        <end position="663"/>
    </location>
</feature>
<dbReference type="InterPro" id="IPR040986">
    <property type="entry name" value="QSOX_FAD-bd_dom"/>
</dbReference>
<dbReference type="GO" id="GO:0000139">
    <property type="term" value="C:Golgi membrane"/>
    <property type="evidence" value="ECO:0007669"/>
    <property type="project" value="TreeGrafter"/>
</dbReference>
<accession>A0A1B6DEV1</accession>
<dbReference type="GO" id="GO:0003756">
    <property type="term" value="F:protein disulfide isomerase activity"/>
    <property type="evidence" value="ECO:0007669"/>
    <property type="project" value="TreeGrafter"/>
</dbReference>
<dbReference type="PANTHER" id="PTHR22897">
    <property type="entry name" value="QUIESCIN Q6-RELATED SULFHYDRYL OXIDASE"/>
    <property type="match status" value="1"/>
</dbReference>
<dbReference type="Gene3D" id="3.40.30.10">
    <property type="entry name" value="Glutaredoxin"/>
    <property type="match status" value="2"/>
</dbReference>
<dbReference type="InterPro" id="IPR017905">
    <property type="entry name" value="ERV/ALR_sulphydryl_oxidase"/>
</dbReference>
<dbReference type="EC" id="1.8.3.2" evidence="10"/>
<evidence type="ECO:0000259" key="12">
    <source>
        <dbReference type="PROSITE" id="PS51324"/>
    </source>
</evidence>
<dbReference type="PROSITE" id="PS00194">
    <property type="entry name" value="THIOREDOXIN_1"/>
    <property type="match status" value="1"/>
</dbReference>
<sequence length="663" mass="75466">MYSKNSLLFCCYLLILTVTEQKSISPDSKKLYHDIVSGHGLYYGFDKFEELSSLNFKTVVYNKNATFLWLVEFYNSWCGHCHKFAPIWKGLAADIYGWRDVVALSAVDCSQEENNQLCRDIEIMQYPMIKVFPPHSSETNIGTDLKLGDISTIRHNIIKQVEALQGNQMIPGINLNPYGGNILEDLWTNVSTKVIYLVVVIEPNNSFVGSELALDFSRAKEIQISLVKDKNKGFINSLTHNSVNYDPQSVVNLYVLDRNSEIQRLQPENLNRSTLITTVKDYFANKGIDLAADLPSTDISGGDDIDIVDIMRVMQMEDEIKKMLKTKQLSTVVFQLDLEGALIYSLKREIPLHKNISGEMLTALKNYLQVLIKYFPIGKKGTTLFRRLLTGTVGNNSKVEGKMFKKDVNAIESELYPVFLPNQSWLGCRGSKEEYRGYPCGLWTVFHTLTVFAENKNKVNSLKGTEVLDAMVGYIKHFFTCSDCSQHFQQMALTIAGNVTTYNDSILWLWAAHNQANARLAGDPTEDPKHKKIQFPSSEACPQCRDDQGKFLPDNVLQFLKSMYLNVSYLQVSDVPTTPGEEEVKYANNLRHENIGQVKGFEDQLLSTSQSKRLSWDFNIFDISLCVFLYICSVAILVVVCVKFVFRRSYRKKTYIYDIFSKV</sequence>
<dbReference type="SUPFAM" id="SSF52833">
    <property type="entry name" value="Thioredoxin-like"/>
    <property type="match status" value="1"/>
</dbReference>
<dbReference type="GO" id="GO:0006457">
    <property type="term" value="P:protein folding"/>
    <property type="evidence" value="ECO:0007669"/>
    <property type="project" value="TreeGrafter"/>
</dbReference>
<keyword evidence="6 10" id="KW-0560">Oxidoreductase</keyword>
<dbReference type="Gene3D" id="1.20.120.310">
    <property type="entry name" value="ERV/ALR sulfhydryl oxidase domain"/>
    <property type="match status" value="1"/>
</dbReference>
<organism evidence="14">
    <name type="scientific">Clastoptera arizonana</name>
    <name type="common">Arizona spittle bug</name>
    <dbReference type="NCBI Taxonomy" id="38151"/>
    <lineage>
        <taxon>Eukaryota</taxon>
        <taxon>Metazoa</taxon>
        <taxon>Ecdysozoa</taxon>
        <taxon>Arthropoda</taxon>
        <taxon>Hexapoda</taxon>
        <taxon>Insecta</taxon>
        <taxon>Pterygota</taxon>
        <taxon>Neoptera</taxon>
        <taxon>Paraneoptera</taxon>
        <taxon>Hemiptera</taxon>
        <taxon>Auchenorrhyncha</taxon>
        <taxon>Cercopoidea</taxon>
        <taxon>Clastopteridae</taxon>
        <taxon>Clastoptera</taxon>
    </lineage>
</organism>
<comment type="catalytic activity">
    <reaction evidence="9 10">
        <text>2 R'C(R)SH + O2 = R'C(R)S-S(R)CR' + H2O2</text>
        <dbReference type="Rhea" id="RHEA:17357"/>
        <dbReference type="ChEBI" id="CHEBI:15379"/>
        <dbReference type="ChEBI" id="CHEBI:16240"/>
        <dbReference type="ChEBI" id="CHEBI:16520"/>
        <dbReference type="ChEBI" id="CHEBI:17412"/>
        <dbReference type="EC" id="1.8.3.2"/>
    </reaction>
</comment>
<dbReference type="InterPro" id="IPR017937">
    <property type="entry name" value="Thioredoxin_CS"/>
</dbReference>
<evidence type="ECO:0000256" key="9">
    <source>
        <dbReference type="ARBA" id="ARBA00048864"/>
    </source>
</evidence>
<reference evidence="14" key="1">
    <citation type="submission" date="2015-12" db="EMBL/GenBank/DDBJ databases">
        <title>De novo transcriptome assembly of four potential Pierce s Disease insect vectors from Arizona vineyards.</title>
        <authorList>
            <person name="Tassone E.E."/>
        </authorList>
    </citation>
    <scope>NUCLEOTIDE SEQUENCE</scope>
</reference>
<dbReference type="InterPro" id="IPR036249">
    <property type="entry name" value="Thioredoxin-like_sf"/>
</dbReference>
<feature type="domain" description="Thioredoxin" evidence="13">
    <location>
        <begin position="45"/>
        <end position="166"/>
    </location>
</feature>
<dbReference type="InterPro" id="IPR036774">
    <property type="entry name" value="ERV/ALR_sulphydryl_oxid_sf"/>
</dbReference>
<dbReference type="FunFam" id="1.20.120.310:FF:000001">
    <property type="entry name" value="Sulfhydryl oxidase"/>
    <property type="match status" value="1"/>
</dbReference>
<gene>
    <name evidence="14" type="ORF">g.16164</name>
</gene>
<feature type="transmembrane region" description="Helical" evidence="10">
    <location>
        <begin position="627"/>
        <end position="646"/>
    </location>
</feature>
<dbReference type="GO" id="GO:0005615">
    <property type="term" value="C:extracellular space"/>
    <property type="evidence" value="ECO:0007669"/>
    <property type="project" value="TreeGrafter"/>
</dbReference>
<keyword evidence="5 10" id="KW-0274">FAD</keyword>
<evidence type="ECO:0000256" key="4">
    <source>
        <dbReference type="ARBA" id="ARBA00022729"/>
    </source>
</evidence>
<feature type="signal peptide" evidence="11">
    <location>
        <begin position="1"/>
        <end position="21"/>
    </location>
</feature>
<dbReference type="PANTHER" id="PTHR22897:SF8">
    <property type="entry name" value="SULFHYDRYL OXIDASE"/>
    <property type="match status" value="1"/>
</dbReference>
<evidence type="ECO:0000259" key="13">
    <source>
        <dbReference type="PROSITE" id="PS51352"/>
    </source>
</evidence>
<dbReference type="EMBL" id="GEDC01013089">
    <property type="protein sequence ID" value="JAS24209.1"/>
    <property type="molecule type" value="Transcribed_RNA"/>
</dbReference>
<dbReference type="GO" id="GO:0016971">
    <property type="term" value="F:flavin-dependent sulfhydryl oxidase activity"/>
    <property type="evidence" value="ECO:0007669"/>
    <property type="project" value="InterPro"/>
</dbReference>
<keyword evidence="4 11" id="KW-0732">Signal</keyword>
<evidence type="ECO:0000256" key="11">
    <source>
        <dbReference type="SAM" id="SignalP"/>
    </source>
</evidence>
<keyword evidence="3 10" id="KW-0285">Flavoprotein</keyword>
<evidence type="ECO:0000256" key="8">
    <source>
        <dbReference type="ARBA" id="ARBA00023180"/>
    </source>
</evidence>
<evidence type="ECO:0000256" key="1">
    <source>
        <dbReference type="ARBA" id="ARBA00001974"/>
    </source>
</evidence>
<evidence type="ECO:0000256" key="3">
    <source>
        <dbReference type="ARBA" id="ARBA00022630"/>
    </source>
</evidence>
<dbReference type="PROSITE" id="PS51324">
    <property type="entry name" value="ERV_ALR"/>
    <property type="match status" value="1"/>
</dbReference>
<comment type="similarity">
    <text evidence="2">Belongs to the quiescin-sulfhydryl oxidase (QSOX) family.</text>
</comment>
<evidence type="ECO:0000256" key="2">
    <source>
        <dbReference type="ARBA" id="ARBA00006041"/>
    </source>
</evidence>
<dbReference type="Gene3D" id="1.20.120.1960">
    <property type="entry name" value="QSOX sulfhydryl oxidase domain"/>
    <property type="match status" value="1"/>
</dbReference>
<evidence type="ECO:0000256" key="6">
    <source>
        <dbReference type="ARBA" id="ARBA00023002"/>
    </source>
</evidence>
<dbReference type="PROSITE" id="PS51352">
    <property type="entry name" value="THIOREDOXIN_2"/>
    <property type="match status" value="1"/>
</dbReference>
<keyword evidence="10" id="KW-0812">Transmembrane</keyword>
<keyword evidence="7" id="KW-1015">Disulfide bond</keyword>
<dbReference type="AlphaFoldDB" id="A0A1B6DEV1"/>
<protein>
    <recommendedName>
        <fullName evidence="10">Sulfhydryl oxidase</fullName>
        <ecNumber evidence="10">1.8.3.2</ecNumber>
    </recommendedName>
</protein>
<dbReference type="Pfam" id="PF04777">
    <property type="entry name" value="Evr1_Alr"/>
    <property type="match status" value="1"/>
</dbReference>
<name>A0A1B6DEV1_9HEMI</name>
<keyword evidence="8" id="KW-0325">Glycoprotein</keyword>
<evidence type="ECO:0000256" key="7">
    <source>
        <dbReference type="ARBA" id="ARBA00023157"/>
    </source>
</evidence>
<dbReference type="InterPro" id="IPR042568">
    <property type="entry name" value="QSOX_FAD-bd_sf"/>
</dbReference>
<feature type="domain" description="ERV/ALR sulfhydryl oxidase" evidence="12">
    <location>
        <begin position="431"/>
        <end position="534"/>
    </location>
</feature>
<proteinExistence type="inferred from homology"/>
<evidence type="ECO:0000256" key="10">
    <source>
        <dbReference type="RuleBase" id="RU371123"/>
    </source>
</evidence>
<comment type="cofactor">
    <cofactor evidence="1 10">
        <name>FAD</name>
        <dbReference type="ChEBI" id="CHEBI:57692"/>
    </cofactor>
</comment>
<dbReference type="Pfam" id="PF18371">
    <property type="entry name" value="FAD_SOX"/>
    <property type="match status" value="1"/>
</dbReference>
<dbReference type="InterPro" id="IPR039798">
    <property type="entry name" value="Sulfhydryl_oxidase"/>
</dbReference>
<keyword evidence="10" id="KW-1133">Transmembrane helix</keyword>
<evidence type="ECO:0000313" key="14">
    <source>
        <dbReference type="EMBL" id="JAS24209.1"/>
    </source>
</evidence>
<dbReference type="Pfam" id="PF00085">
    <property type="entry name" value="Thioredoxin"/>
    <property type="match status" value="1"/>
</dbReference>
<keyword evidence="10" id="KW-0472">Membrane</keyword>
<evidence type="ECO:0000256" key="5">
    <source>
        <dbReference type="ARBA" id="ARBA00022827"/>
    </source>
</evidence>
<dbReference type="SUPFAM" id="SSF69000">
    <property type="entry name" value="FAD-dependent thiol oxidase"/>
    <property type="match status" value="1"/>
</dbReference>
<dbReference type="CDD" id="cd02992">
    <property type="entry name" value="PDI_a_QSOX"/>
    <property type="match status" value="1"/>
</dbReference>